<dbReference type="GO" id="GO:0000287">
    <property type="term" value="F:magnesium ion binding"/>
    <property type="evidence" value="ECO:0007669"/>
    <property type="project" value="UniProtKB-UniRule"/>
</dbReference>
<dbReference type="NCBIfam" id="NF010707">
    <property type="entry name" value="PRK14109.1"/>
    <property type="match status" value="1"/>
</dbReference>
<feature type="region of interest" description="Adenylyl transferase" evidence="7">
    <location>
        <begin position="537"/>
        <end position="1088"/>
    </location>
</feature>
<organism evidence="10 11">
    <name type="scientific">Actinocrinis puniceicyclus</name>
    <dbReference type="NCBI Taxonomy" id="977794"/>
    <lineage>
        <taxon>Bacteria</taxon>
        <taxon>Bacillati</taxon>
        <taxon>Actinomycetota</taxon>
        <taxon>Actinomycetes</taxon>
        <taxon>Catenulisporales</taxon>
        <taxon>Actinospicaceae</taxon>
        <taxon>Actinocrinis</taxon>
    </lineage>
</organism>
<comment type="caution">
    <text evidence="10">The sequence shown here is derived from an EMBL/GenBank/DDBJ whole genome shotgun (WGS) entry which is preliminary data.</text>
</comment>
<dbReference type="GO" id="GO:0005524">
    <property type="term" value="F:ATP binding"/>
    <property type="evidence" value="ECO:0007669"/>
    <property type="project" value="UniProtKB-UniRule"/>
</dbReference>
<dbReference type="SUPFAM" id="SSF81301">
    <property type="entry name" value="Nucleotidyltransferase"/>
    <property type="match status" value="2"/>
</dbReference>
<dbReference type="PANTHER" id="PTHR30621">
    <property type="entry name" value="GLUTAMINE SYNTHETASE ADENYLYLTRANSFERASE"/>
    <property type="match status" value="1"/>
</dbReference>
<dbReference type="GO" id="GO:0000820">
    <property type="term" value="P:regulation of glutamine family amino acid metabolic process"/>
    <property type="evidence" value="ECO:0007669"/>
    <property type="project" value="UniProtKB-UniRule"/>
</dbReference>
<keyword evidence="2 7" id="KW-0548">Nucleotidyltransferase</keyword>
<dbReference type="PANTHER" id="PTHR30621:SF0">
    <property type="entry name" value="BIFUNCTIONAL GLUTAMINE SYNTHETASE ADENYLYLTRANSFERASE_ADENYLYL-REMOVING ENZYME"/>
    <property type="match status" value="1"/>
</dbReference>
<protein>
    <recommendedName>
        <fullName evidence="7">Bifunctional glutamine synthetase adenylyltransferase/adenylyl-removing enzyme</fullName>
    </recommendedName>
    <alternativeName>
        <fullName evidence="7">ATP:glutamine synthetase adenylyltransferase</fullName>
    </alternativeName>
    <alternativeName>
        <fullName evidence="7">ATase</fullName>
    </alternativeName>
    <domain>
        <recommendedName>
            <fullName evidence="7">Glutamine synthetase adenylyl-L-tyrosine phosphorylase</fullName>
            <ecNumber evidence="7">2.7.7.89</ecNumber>
        </recommendedName>
        <alternativeName>
            <fullName evidence="7">Adenylyl removase</fullName>
            <shortName evidence="7">AR</shortName>
            <shortName evidence="7">AT-N</shortName>
        </alternativeName>
    </domain>
    <domain>
        <recommendedName>
            <fullName evidence="7">Glutamine synthetase adenylyl transferase</fullName>
            <ecNumber evidence="7">2.7.7.42</ecNumber>
        </recommendedName>
        <alternativeName>
            <fullName evidence="7">Adenylyl transferase</fullName>
            <shortName evidence="7">AT</shortName>
            <shortName evidence="7">AT-C</shortName>
        </alternativeName>
    </domain>
</protein>
<dbReference type="HAMAP" id="MF_00802">
    <property type="entry name" value="GlnE"/>
    <property type="match status" value="1"/>
</dbReference>
<dbReference type="InterPro" id="IPR023057">
    <property type="entry name" value="GlnE"/>
</dbReference>
<dbReference type="EC" id="2.7.7.42" evidence="7"/>
<evidence type="ECO:0000313" key="11">
    <source>
        <dbReference type="Proteomes" id="UP000677913"/>
    </source>
</evidence>
<feature type="domain" description="PII-uridylyltransferase/Glutamine-synthetase adenylyltransferase" evidence="9">
    <location>
        <begin position="367"/>
        <end position="515"/>
    </location>
</feature>
<evidence type="ECO:0000256" key="1">
    <source>
        <dbReference type="ARBA" id="ARBA00022679"/>
    </source>
</evidence>
<comment type="similarity">
    <text evidence="7">Belongs to the GlnE family.</text>
</comment>
<evidence type="ECO:0000256" key="6">
    <source>
        <dbReference type="ARBA" id="ARBA00023268"/>
    </source>
</evidence>
<evidence type="ECO:0000256" key="4">
    <source>
        <dbReference type="ARBA" id="ARBA00022840"/>
    </source>
</evidence>
<evidence type="ECO:0000256" key="3">
    <source>
        <dbReference type="ARBA" id="ARBA00022741"/>
    </source>
</evidence>
<dbReference type="Pfam" id="PF03710">
    <property type="entry name" value="GlnE"/>
    <property type="match status" value="2"/>
</dbReference>
<evidence type="ECO:0000256" key="7">
    <source>
        <dbReference type="HAMAP-Rule" id="MF_00802"/>
    </source>
</evidence>
<evidence type="ECO:0000259" key="9">
    <source>
        <dbReference type="Pfam" id="PF08335"/>
    </source>
</evidence>
<keyword evidence="11" id="KW-1185">Reference proteome</keyword>
<evidence type="ECO:0000256" key="2">
    <source>
        <dbReference type="ARBA" id="ARBA00022695"/>
    </source>
</evidence>
<dbReference type="Gene3D" id="3.30.460.10">
    <property type="entry name" value="Beta Polymerase, domain 2"/>
    <property type="match status" value="2"/>
</dbReference>
<comment type="catalytic activity">
    <reaction evidence="7">
        <text>[glutamine synthetase]-L-tyrosine + ATP = [glutamine synthetase]-O(4)-(5'-adenylyl)-L-tyrosine + diphosphate</text>
        <dbReference type="Rhea" id="RHEA:18589"/>
        <dbReference type="Rhea" id="RHEA-COMP:10660"/>
        <dbReference type="Rhea" id="RHEA-COMP:10661"/>
        <dbReference type="ChEBI" id="CHEBI:30616"/>
        <dbReference type="ChEBI" id="CHEBI:33019"/>
        <dbReference type="ChEBI" id="CHEBI:46858"/>
        <dbReference type="ChEBI" id="CHEBI:83624"/>
        <dbReference type="EC" id="2.7.7.42"/>
    </reaction>
</comment>
<dbReference type="AlphaFoldDB" id="A0A8J8BBZ2"/>
<keyword evidence="3 7" id="KW-0547">Nucleotide-binding</keyword>
<dbReference type="Pfam" id="PF08335">
    <property type="entry name" value="GlnD_UR_UTase"/>
    <property type="match status" value="2"/>
</dbReference>
<comment type="catalytic activity">
    <reaction evidence="7">
        <text>[glutamine synthetase]-O(4)-(5'-adenylyl)-L-tyrosine + phosphate = [glutamine synthetase]-L-tyrosine + ADP</text>
        <dbReference type="Rhea" id="RHEA:43716"/>
        <dbReference type="Rhea" id="RHEA-COMP:10660"/>
        <dbReference type="Rhea" id="RHEA-COMP:10661"/>
        <dbReference type="ChEBI" id="CHEBI:43474"/>
        <dbReference type="ChEBI" id="CHEBI:46858"/>
        <dbReference type="ChEBI" id="CHEBI:83624"/>
        <dbReference type="ChEBI" id="CHEBI:456216"/>
        <dbReference type="EC" id="2.7.7.89"/>
    </reaction>
</comment>
<dbReference type="Gene3D" id="1.20.120.330">
    <property type="entry name" value="Nucleotidyltransferases domain 2"/>
    <property type="match status" value="2"/>
</dbReference>
<comment type="cofactor">
    <cofactor evidence="7">
        <name>Mg(2+)</name>
        <dbReference type="ChEBI" id="CHEBI:18420"/>
    </cofactor>
</comment>
<dbReference type="GO" id="GO:0005829">
    <property type="term" value="C:cytosol"/>
    <property type="evidence" value="ECO:0007669"/>
    <property type="project" value="TreeGrafter"/>
</dbReference>
<proteinExistence type="inferred from homology"/>
<keyword evidence="6 7" id="KW-0511">Multifunctional enzyme</keyword>
<feature type="domain" description="PII-uridylyltransferase/Glutamine-synthetase adenylyltransferase" evidence="9">
    <location>
        <begin position="911"/>
        <end position="1012"/>
    </location>
</feature>
<dbReference type="InterPro" id="IPR005190">
    <property type="entry name" value="GlnE_rpt_dom"/>
</dbReference>
<evidence type="ECO:0000256" key="5">
    <source>
        <dbReference type="ARBA" id="ARBA00022842"/>
    </source>
</evidence>
<dbReference type="EMBL" id="JAGSXH010000030">
    <property type="protein sequence ID" value="MBS2963623.1"/>
    <property type="molecule type" value="Genomic_DNA"/>
</dbReference>
<sequence length="1088" mass="116999">MVVADRERESPLSQLARRGFADAAAAAALLGSPPFGELGRDPVVLDALSRCADPDLALATLGRLLEASPDPRTLRATLASSKPLRDRLLGVLGVSAALGDFVVRHPDSWHALEEFEVADLSPEPGRFRALMFEAVAVRAPEPGEERDGEPVATLTGPEAEDALRIAYRRALLAITARDVAASADLGEVAADLAELAAATLGAALAVARAQDPASAALCRLAVIGMGKCGARELNYVSDVDVVFVAEPVRPDGEEEGAPAVDDAEALRAATRLAARMMRLCSDSTPEGSIWQVDAALRPEGKAGPLVRTLASHAAYYRRWAKTWEFQALLKARPVAGDEALGEAYLNVISPLVWTAAGREHFVDDVQAMRRRVVDHATDSLRRAPGSVAVDRELKLGPGGLRDVEFAVQLLQLVHGRRDETLRVRGTLEALEALAEGGYVGRQDAAQLAEAYRFLRTLEHRIQLFRLERTHTMPDDPAALRRIGRSLGWSTDPAGELGKTWRSHAREVRRLHEKLFYRPLLVAVARLDESSAVAVPSGAEPVPRLSADSARARLAALGYADPAGAMANIEALATGVSRRAAIQRTLLPVMLGWFADAPDPDAGLLAFRRVSDALGSTPWYLRTLRDEGEAAWRLARILSCGEYVPDLLLRDPAAVSLLGARDGLALRDRAAIEAEMMAVVYRARSAEQAVTAVRAIRRRELFRIVAADLLGLLGPAGAAPDPLDRLGRALTDVTAATIEAALAAVIAFRGARGPQDAAARVVDGTGPQLPTRLAVIAMGRLGGGEPGYGSDADVLFVHEPREGADEQEAAALAFELANELRRLLQAPGTDPPLVIDADLRPEGRQGPLVRSLASYAEYYRRWSRVWEAQALLRAEPIAGAKDVGARFIELIDPLRYPEKGLSEADTLEIRRLKARMEAERLPRGADRALHTKLGPGGLSDVEWVVQLLQLRHAGAVASLRVTGTRAVLAAASDAGLIGGEDRHLLDDAWYQTTRMRNGITLVRGRATDQVPTGARDLAVVGRYLDSWSRDETPAEHGAVTGAVLAEAGGVAPAVGAALDHHRIDKEALLDAHRRRARRARAVFERLFYG</sequence>
<keyword evidence="5 7" id="KW-0460">Magnesium</keyword>
<gene>
    <name evidence="7" type="primary">glnE</name>
    <name evidence="10" type="ORF">KGA66_11230</name>
</gene>
<feature type="domain" description="Glutamate-ammonia ligase adenylyltransferase repeated" evidence="8">
    <location>
        <begin position="632"/>
        <end position="887"/>
    </location>
</feature>
<keyword evidence="4 7" id="KW-0067">ATP-binding</keyword>
<accession>A0A8J8BBZ2</accession>
<feature type="domain" description="Glutamate-ammonia ligase adenylyltransferase repeated" evidence="8">
    <location>
        <begin position="87"/>
        <end position="345"/>
    </location>
</feature>
<keyword evidence="1 7" id="KW-0808">Transferase</keyword>
<dbReference type="SUPFAM" id="SSF81593">
    <property type="entry name" value="Nucleotidyltransferase substrate binding subunit/domain"/>
    <property type="match status" value="2"/>
</dbReference>
<feature type="region of interest" description="Adenylyl removase" evidence="7">
    <location>
        <begin position="1"/>
        <end position="519"/>
    </location>
</feature>
<dbReference type="GO" id="GO:0047388">
    <property type="term" value="F:[glutamine synthetase]-adenylyl-L-tyrosine phosphorylase activity"/>
    <property type="evidence" value="ECO:0007669"/>
    <property type="project" value="UniProtKB-EC"/>
</dbReference>
<reference evidence="10" key="1">
    <citation type="submission" date="2021-04" db="EMBL/GenBank/DDBJ databases">
        <title>Genome based classification of Actinospica acidithermotolerans sp. nov., an actinobacterium isolated from an Indonesian hot spring.</title>
        <authorList>
            <person name="Kusuma A.B."/>
            <person name="Putra K.E."/>
            <person name="Nafisah S."/>
            <person name="Loh J."/>
            <person name="Nouioui I."/>
            <person name="Goodfellow M."/>
        </authorList>
    </citation>
    <scope>NUCLEOTIDE SEQUENCE</scope>
    <source>
        <strain evidence="10">DSM 45618</strain>
    </source>
</reference>
<dbReference type="InterPro" id="IPR013546">
    <property type="entry name" value="PII_UdlTrfase/GS_AdlTrfase"/>
</dbReference>
<name>A0A8J8BBZ2_9ACTN</name>
<evidence type="ECO:0000259" key="8">
    <source>
        <dbReference type="Pfam" id="PF03710"/>
    </source>
</evidence>
<dbReference type="InterPro" id="IPR043519">
    <property type="entry name" value="NT_sf"/>
</dbReference>
<dbReference type="EC" id="2.7.7.89" evidence="7"/>
<evidence type="ECO:0000313" key="10">
    <source>
        <dbReference type="EMBL" id="MBS2963623.1"/>
    </source>
</evidence>
<comment type="function">
    <text evidence="7">Involved in the regulation of glutamine synthetase GlnA, a key enzyme in the process to assimilate ammonia. When cellular nitrogen levels are high, the C-terminal adenylyl transferase (AT) inactivates GlnA by covalent transfer of an adenylyl group from ATP to specific tyrosine residue of GlnA, thus reducing its activity. Conversely, when nitrogen levels are low, the N-terminal adenylyl removase (AR) activates GlnA by removing the adenylyl group by phosphorolysis, increasing its activity. The regulatory region of GlnE binds the signal transduction protein PII (GlnB) which indicates the nitrogen status of the cell.</text>
</comment>
<dbReference type="Proteomes" id="UP000677913">
    <property type="component" value="Unassembled WGS sequence"/>
</dbReference>
<dbReference type="GO" id="GO:0008882">
    <property type="term" value="F:[glutamate-ammonia-ligase] adenylyltransferase activity"/>
    <property type="evidence" value="ECO:0007669"/>
    <property type="project" value="UniProtKB-UniRule"/>
</dbReference>
<dbReference type="CDD" id="cd05401">
    <property type="entry name" value="NT_GlnE_GlnD_like"/>
    <property type="match status" value="2"/>
</dbReference>